<dbReference type="EMBL" id="JAOVZQ010000001">
    <property type="protein sequence ID" value="MCY0095312.1"/>
    <property type="molecule type" value="Genomic_DNA"/>
</dbReference>
<keyword evidence="1" id="KW-0472">Membrane</keyword>
<feature type="transmembrane region" description="Helical" evidence="1">
    <location>
        <begin position="58"/>
        <end position="78"/>
    </location>
</feature>
<protein>
    <submittedName>
        <fullName evidence="2">DUF1467 family protein</fullName>
    </submittedName>
</protein>
<keyword evidence="1" id="KW-0812">Transmembrane</keyword>
<dbReference type="RefSeq" id="WP_267613198.1">
    <property type="nucleotide sequence ID" value="NZ_JAOVZQ010000001.1"/>
</dbReference>
<dbReference type="Proteomes" id="UP001081283">
    <property type="component" value="Unassembled WGS sequence"/>
</dbReference>
<evidence type="ECO:0000313" key="3">
    <source>
        <dbReference type="Proteomes" id="UP001081283"/>
    </source>
</evidence>
<gene>
    <name evidence="2" type="ORF">OEG82_14980</name>
</gene>
<evidence type="ECO:0000313" key="2">
    <source>
        <dbReference type="EMBL" id="MCY0095312.1"/>
    </source>
</evidence>
<comment type="caution">
    <text evidence="2">The sequence shown here is derived from an EMBL/GenBank/DDBJ whole genome shotgun (WGS) entry which is preliminary data.</text>
</comment>
<sequence>MGFGTGFAIYFIIWWVVLFTVLPFSSRSQADEGDVTLGTTHSAPANFRFGPIFWRTTLISGVVFGAYLLITVVGGYTLDDLISLSPDFMPSGN</sequence>
<evidence type="ECO:0000256" key="1">
    <source>
        <dbReference type="SAM" id="Phobius"/>
    </source>
</evidence>
<accession>A0ABT3YI67</accession>
<organism evidence="2 3">
    <name type="scientific">Hoeflea ulvae</name>
    <dbReference type="NCBI Taxonomy" id="2983764"/>
    <lineage>
        <taxon>Bacteria</taxon>
        <taxon>Pseudomonadati</taxon>
        <taxon>Pseudomonadota</taxon>
        <taxon>Alphaproteobacteria</taxon>
        <taxon>Hyphomicrobiales</taxon>
        <taxon>Rhizobiaceae</taxon>
        <taxon>Hoeflea</taxon>
    </lineage>
</organism>
<name>A0ABT3YI67_9HYPH</name>
<dbReference type="InterPro" id="IPR009935">
    <property type="entry name" value="DUF1467"/>
</dbReference>
<dbReference type="Pfam" id="PF07330">
    <property type="entry name" value="DUF1467"/>
    <property type="match status" value="1"/>
</dbReference>
<keyword evidence="1" id="KW-1133">Transmembrane helix</keyword>
<feature type="transmembrane region" description="Helical" evidence="1">
    <location>
        <begin position="6"/>
        <end position="24"/>
    </location>
</feature>
<proteinExistence type="predicted"/>
<keyword evidence="3" id="KW-1185">Reference proteome</keyword>
<reference evidence="2" key="1">
    <citation type="submission" date="2022-10" db="EMBL/GenBank/DDBJ databases">
        <title>Hoeflea sp. J2-29, isolated from marine algae.</title>
        <authorList>
            <person name="Kristyanto S."/>
            <person name="Kim J.M."/>
            <person name="Jeon C.O."/>
        </authorList>
    </citation>
    <scope>NUCLEOTIDE SEQUENCE</scope>
    <source>
        <strain evidence="2">J2-29</strain>
    </source>
</reference>